<keyword evidence="4" id="KW-1185">Reference proteome</keyword>
<feature type="compositionally biased region" description="Low complexity" evidence="2">
    <location>
        <begin position="478"/>
        <end position="491"/>
    </location>
</feature>
<name>A0AAN7H660_9PEZI</name>
<dbReference type="PANTHER" id="PTHR38701:SF1">
    <property type="entry name" value="UP-REGULATED DURING SEPTATION PROTEIN 1 DOMAIN-CONTAINING PROTEIN"/>
    <property type="match status" value="1"/>
</dbReference>
<feature type="compositionally biased region" description="Polar residues" evidence="2">
    <location>
        <begin position="258"/>
        <end position="267"/>
    </location>
</feature>
<proteinExistence type="predicted"/>
<feature type="region of interest" description="Disordered" evidence="2">
    <location>
        <begin position="359"/>
        <end position="554"/>
    </location>
</feature>
<feature type="compositionally biased region" description="Acidic residues" evidence="2">
    <location>
        <begin position="515"/>
        <end position="537"/>
    </location>
</feature>
<feature type="compositionally biased region" description="Polar residues" evidence="2">
    <location>
        <begin position="191"/>
        <end position="221"/>
    </location>
</feature>
<reference evidence="3" key="2">
    <citation type="submission" date="2023-05" db="EMBL/GenBank/DDBJ databases">
        <authorList>
            <consortium name="Lawrence Berkeley National Laboratory"/>
            <person name="Steindorff A."/>
            <person name="Hensen N."/>
            <person name="Bonometti L."/>
            <person name="Westerberg I."/>
            <person name="Brannstrom I.O."/>
            <person name="Guillou S."/>
            <person name="Cros-Aarteil S."/>
            <person name="Calhoun S."/>
            <person name="Haridas S."/>
            <person name="Kuo A."/>
            <person name="Mondo S."/>
            <person name="Pangilinan J."/>
            <person name="Riley R."/>
            <person name="Labutti K."/>
            <person name="Andreopoulos B."/>
            <person name="Lipzen A."/>
            <person name="Chen C."/>
            <person name="Yanf M."/>
            <person name="Daum C."/>
            <person name="Ng V."/>
            <person name="Clum A."/>
            <person name="Ohm R."/>
            <person name="Martin F."/>
            <person name="Silar P."/>
            <person name="Natvig D."/>
            <person name="Lalanne C."/>
            <person name="Gautier V."/>
            <person name="Ament-Velasquez S.L."/>
            <person name="Kruys A."/>
            <person name="Hutchinson M.I."/>
            <person name="Powell A.J."/>
            <person name="Barry K."/>
            <person name="Miller A.N."/>
            <person name="Grigoriev I.V."/>
            <person name="Debuchy R."/>
            <person name="Gladieux P."/>
            <person name="Thoren M.H."/>
            <person name="Johannesson H."/>
        </authorList>
    </citation>
    <scope>NUCLEOTIDE SEQUENCE</scope>
    <source>
        <strain evidence="3">CBS 990.96</strain>
    </source>
</reference>
<feature type="region of interest" description="Disordered" evidence="2">
    <location>
        <begin position="756"/>
        <end position="810"/>
    </location>
</feature>
<reference evidence="3" key="1">
    <citation type="journal article" date="2023" name="Mol. Phylogenet. Evol.">
        <title>Genome-scale phylogeny and comparative genomics of the fungal order Sordariales.</title>
        <authorList>
            <person name="Hensen N."/>
            <person name="Bonometti L."/>
            <person name="Westerberg I."/>
            <person name="Brannstrom I.O."/>
            <person name="Guillou S."/>
            <person name="Cros-Aarteil S."/>
            <person name="Calhoun S."/>
            <person name="Haridas S."/>
            <person name="Kuo A."/>
            <person name="Mondo S."/>
            <person name="Pangilinan J."/>
            <person name="Riley R."/>
            <person name="LaButti K."/>
            <person name="Andreopoulos B."/>
            <person name="Lipzen A."/>
            <person name="Chen C."/>
            <person name="Yan M."/>
            <person name="Daum C."/>
            <person name="Ng V."/>
            <person name="Clum A."/>
            <person name="Steindorff A."/>
            <person name="Ohm R.A."/>
            <person name="Martin F."/>
            <person name="Silar P."/>
            <person name="Natvig D.O."/>
            <person name="Lalanne C."/>
            <person name="Gautier V."/>
            <person name="Ament-Velasquez S.L."/>
            <person name="Kruys A."/>
            <person name="Hutchinson M.I."/>
            <person name="Powell A.J."/>
            <person name="Barry K."/>
            <person name="Miller A.N."/>
            <person name="Grigoriev I.V."/>
            <person name="Debuchy R."/>
            <person name="Gladieux P."/>
            <person name="Hiltunen Thoren M."/>
            <person name="Johannesson H."/>
        </authorList>
    </citation>
    <scope>NUCLEOTIDE SEQUENCE</scope>
    <source>
        <strain evidence="3">CBS 990.96</strain>
    </source>
</reference>
<dbReference type="EMBL" id="MU865310">
    <property type="protein sequence ID" value="KAK4229219.1"/>
    <property type="molecule type" value="Genomic_DNA"/>
</dbReference>
<feature type="region of interest" description="Disordered" evidence="2">
    <location>
        <begin position="610"/>
        <end position="685"/>
    </location>
</feature>
<evidence type="ECO:0000256" key="2">
    <source>
        <dbReference type="SAM" id="MobiDB-lite"/>
    </source>
</evidence>
<protein>
    <submittedName>
        <fullName evidence="3">Uncharacterized protein</fullName>
    </submittedName>
</protein>
<feature type="coiled-coil region" evidence="1">
    <location>
        <begin position="566"/>
        <end position="600"/>
    </location>
</feature>
<gene>
    <name evidence="3" type="ORF">QBC38DRAFT_359971</name>
</gene>
<dbReference type="PANTHER" id="PTHR38701">
    <property type="entry name" value="CHROMOSOME 8, WHOLE GENOME SHOTGUN SEQUENCE"/>
    <property type="match status" value="1"/>
</dbReference>
<evidence type="ECO:0000256" key="1">
    <source>
        <dbReference type="SAM" id="Coils"/>
    </source>
</evidence>
<comment type="caution">
    <text evidence="3">The sequence shown here is derived from an EMBL/GenBank/DDBJ whole genome shotgun (WGS) entry which is preliminary data.</text>
</comment>
<feature type="compositionally biased region" description="Polar residues" evidence="2">
    <location>
        <begin position="438"/>
        <end position="455"/>
    </location>
</feature>
<feature type="compositionally biased region" description="Low complexity" evidence="2">
    <location>
        <begin position="365"/>
        <end position="383"/>
    </location>
</feature>
<organism evidence="3 4">
    <name type="scientific">Podospora fimiseda</name>
    <dbReference type="NCBI Taxonomy" id="252190"/>
    <lineage>
        <taxon>Eukaryota</taxon>
        <taxon>Fungi</taxon>
        <taxon>Dikarya</taxon>
        <taxon>Ascomycota</taxon>
        <taxon>Pezizomycotina</taxon>
        <taxon>Sordariomycetes</taxon>
        <taxon>Sordariomycetidae</taxon>
        <taxon>Sordariales</taxon>
        <taxon>Podosporaceae</taxon>
        <taxon>Podospora</taxon>
    </lineage>
</organism>
<feature type="compositionally biased region" description="Low complexity" evidence="2">
    <location>
        <begin position="9"/>
        <end position="19"/>
    </location>
</feature>
<feature type="compositionally biased region" description="Polar residues" evidence="2">
    <location>
        <begin position="384"/>
        <end position="396"/>
    </location>
</feature>
<feature type="region of interest" description="Disordered" evidence="2">
    <location>
        <begin position="1"/>
        <end position="340"/>
    </location>
</feature>
<accession>A0AAN7H660</accession>
<dbReference type="Proteomes" id="UP001301958">
    <property type="component" value="Unassembled WGS sequence"/>
</dbReference>
<feature type="compositionally biased region" description="Acidic residues" evidence="2">
    <location>
        <begin position="634"/>
        <end position="663"/>
    </location>
</feature>
<evidence type="ECO:0000313" key="3">
    <source>
        <dbReference type="EMBL" id="KAK4229219.1"/>
    </source>
</evidence>
<feature type="compositionally biased region" description="Low complexity" evidence="2">
    <location>
        <begin position="48"/>
        <end position="81"/>
    </location>
</feature>
<keyword evidence="1" id="KW-0175">Coiled coil</keyword>
<evidence type="ECO:0000313" key="4">
    <source>
        <dbReference type="Proteomes" id="UP001301958"/>
    </source>
</evidence>
<feature type="compositionally biased region" description="Basic and acidic residues" evidence="2">
    <location>
        <begin position="670"/>
        <end position="685"/>
    </location>
</feature>
<sequence length="810" mass="87128">MPIPPSPSFPAATTPTSSSRKGKTTNTTSSLQPSPPILRKKLSAGILTTSTDSATGKTTARITTTYPTPGTSSASANTTTTDYPSRRPLKLRDQNAPSTLRGMKSGFDLRPGLTPRMPSYERVPNTGSRQSPMPIVAGRSVNTRPPLTPKIASARGSPNPTLATPLPRRPRPESVLSANGIGSRDREELTSPVSAFLASNITPRSGSRQSRVESSNTTPSGTPGLDRRDSWDARSGLGITSSPPEDREGLRRPLVTFSPASEVSGTGSRPDLESKFFYASDAPKPPPQQSAQSRPHPTLQQNPGTFFYANGGAVPERQSMAPGPFSPALASPMAAQSPHAPDSLMSKFIYANGTPELQPAAKIASPSHSGSGSGSGSVVSTSSKIPTNKNGNTLRPTSPMKPYPIGIKTGNNSNVASPLVSPRSPTAPIRTRNRQSSHGKSTDSQASTITVQSTRPRPKSLTVAEPPVVAKLMSNCTSAASSAATSPSDAAHPLPDTFFTPASSGFASLLQAAEDFVEGEDDEEETGDDDDEDDDDHDSQTSPNKQSPQEKELTDLVASARRERKVQDLQITNASLEAINRTLEKQLRKQTAELRRFKRLSRSGRLSLTSLNSRIPSGSTVDGGLIGPRSDLNDLSEEGSDLEEEDPELEESEEEEDDSEDADSLNAAPKTEKEARRRQRDEERLQVDLTKHQQLLIDSQKMNQSLRRCLGWTEELIKEGKRALAYQVTLGESELGGKILTAREIGGRILTAEEIEKRNREAETETNLSDDEDYQNGLSTRPDSPVEDDRSWNKAPQDRDSGIELSRDGE</sequence>
<dbReference type="AlphaFoldDB" id="A0AAN7H660"/>
<feature type="compositionally biased region" description="Basic and acidic residues" evidence="2">
    <location>
        <begin position="787"/>
        <end position="810"/>
    </location>
</feature>